<dbReference type="CDD" id="cd19756">
    <property type="entry name" value="Bbox2"/>
    <property type="match status" value="1"/>
</dbReference>
<keyword evidence="4" id="KW-1185">Reference proteome</keyword>
<accession>A0A8B8EYH5</accession>
<evidence type="ECO:0000313" key="4">
    <source>
        <dbReference type="Proteomes" id="UP000694844"/>
    </source>
</evidence>
<dbReference type="OrthoDB" id="6105938at2759"/>
<dbReference type="AlphaFoldDB" id="A0A8B8EYH5"/>
<dbReference type="PROSITE" id="PS50119">
    <property type="entry name" value="ZF_BBOX"/>
    <property type="match status" value="1"/>
</dbReference>
<feature type="region of interest" description="Disordered" evidence="2">
    <location>
        <begin position="258"/>
        <end position="288"/>
    </location>
</feature>
<dbReference type="RefSeq" id="XP_022345090.1">
    <property type="nucleotide sequence ID" value="XM_022489382.1"/>
</dbReference>
<feature type="compositionally biased region" description="Basic and acidic residues" evidence="2">
    <location>
        <begin position="260"/>
        <end position="284"/>
    </location>
</feature>
<feature type="domain" description="B box-type" evidence="3">
    <location>
        <begin position="52"/>
        <end position="88"/>
    </location>
</feature>
<dbReference type="GeneID" id="111137749"/>
<protein>
    <submittedName>
        <fullName evidence="5">Uncharacterized protein LOC111137749</fullName>
    </submittedName>
</protein>
<keyword evidence="1" id="KW-0863">Zinc-finger</keyword>
<dbReference type="InterPro" id="IPR000315">
    <property type="entry name" value="Znf_B-box"/>
</dbReference>
<evidence type="ECO:0000313" key="5">
    <source>
        <dbReference type="RefSeq" id="XP_022345090.1"/>
    </source>
</evidence>
<keyword evidence="1" id="KW-0479">Metal-binding</keyword>
<dbReference type="KEGG" id="cvn:111137749"/>
<gene>
    <name evidence="5" type="primary">LOC111137749</name>
</gene>
<dbReference type="GO" id="GO:0008270">
    <property type="term" value="F:zinc ion binding"/>
    <property type="evidence" value="ECO:0007669"/>
    <property type="project" value="UniProtKB-KW"/>
</dbReference>
<evidence type="ECO:0000256" key="2">
    <source>
        <dbReference type="SAM" id="MobiDB-lite"/>
    </source>
</evidence>
<dbReference type="Pfam" id="PF00643">
    <property type="entry name" value="zf-B_box"/>
    <property type="match status" value="1"/>
</dbReference>
<evidence type="ECO:0000259" key="3">
    <source>
        <dbReference type="PROSITE" id="PS50119"/>
    </source>
</evidence>
<evidence type="ECO:0000256" key="1">
    <source>
        <dbReference type="PROSITE-ProRule" id="PRU00024"/>
    </source>
</evidence>
<dbReference type="Proteomes" id="UP000694844">
    <property type="component" value="Chromosome 5"/>
</dbReference>
<organism evidence="4 5">
    <name type="scientific">Crassostrea virginica</name>
    <name type="common">Eastern oyster</name>
    <dbReference type="NCBI Taxonomy" id="6565"/>
    <lineage>
        <taxon>Eukaryota</taxon>
        <taxon>Metazoa</taxon>
        <taxon>Spiralia</taxon>
        <taxon>Lophotrochozoa</taxon>
        <taxon>Mollusca</taxon>
        <taxon>Bivalvia</taxon>
        <taxon>Autobranchia</taxon>
        <taxon>Pteriomorphia</taxon>
        <taxon>Ostreida</taxon>
        <taxon>Ostreoidea</taxon>
        <taxon>Ostreidae</taxon>
        <taxon>Crassostrea</taxon>
    </lineage>
</organism>
<name>A0A8B8EYH5_CRAVI</name>
<dbReference type="SUPFAM" id="SSF57845">
    <property type="entry name" value="B-box zinc-binding domain"/>
    <property type="match status" value="1"/>
</dbReference>
<sequence>MTVKSLQKNFVIVARSVYANSVQRNIGTSFSHCRMILFLLEIKKIQLVSPECHAHAGKRCEVYCKQCYTPVCALCLVESHKGHDGEKLTHETRIKEIEHETQEIQNNLVPHFQKISSSIERIASKCEEDFQKEEKLDEREKQIWIEEVINVFNRIGSTRKSDFDEIVETLEAFQNKIKSQMLAMTQKAEQNKNILEKSNDLSQINTYKSNLMEFKNDSDMVDLTLPVLSAKRVRDPDLCIEINNYKATLTQIEKSSCSPDRSKVALMPEEKAKPRQKQTKERTRTAGYLGSSTFFDRDESLLSAYGRRNRSTASSKYGPWIK</sequence>
<dbReference type="Gene3D" id="3.30.160.60">
    <property type="entry name" value="Classic Zinc Finger"/>
    <property type="match status" value="1"/>
</dbReference>
<proteinExistence type="predicted"/>
<reference evidence="5" key="1">
    <citation type="submission" date="2025-08" db="UniProtKB">
        <authorList>
            <consortium name="RefSeq"/>
        </authorList>
    </citation>
    <scope>IDENTIFICATION</scope>
    <source>
        <tissue evidence="5">Whole sample</tissue>
    </source>
</reference>
<keyword evidence="1" id="KW-0862">Zinc</keyword>